<dbReference type="Proteomes" id="UP000178577">
    <property type="component" value="Unassembled WGS sequence"/>
</dbReference>
<dbReference type="InterPro" id="IPR005225">
    <property type="entry name" value="Small_GTP-bd"/>
</dbReference>
<dbReference type="Gene3D" id="3.10.20.30">
    <property type="match status" value="1"/>
</dbReference>
<dbReference type="FunFam" id="3.10.20.30:FF:000029">
    <property type="entry name" value="Obg-like ATPase 1"/>
    <property type="match status" value="1"/>
</dbReference>
<dbReference type="GO" id="GO:0005524">
    <property type="term" value="F:ATP binding"/>
    <property type="evidence" value="ECO:0007669"/>
    <property type="project" value="UniProtKB-KW"/>
</dbReference>
<dbReference type="Pfam" id="PF01926">
    <property type="entry name" value="MMR_HSR1"/>
    <property type="match status" value="1"/>
</dbReference>
<gene>
    <name evidence="7" type="ORF">A2693_01320</name>
</gene>
<dbReference type="InterPro" id="IPR006073">
    <property type="entry name" value="GTP-bd"/>
</dbReference>
<accession>A0A1F5G5I0</accession>
<evidence type="ECO:0000313" key="7">
    <source>
        <dbReference type="EMBL" id="OGD87132.1"/>
    </source>
</evidence>
<dbReference type="GO" id="GO:0016887">
    <property type="term" value="F:ATP hydrolysis activity"/>
    <property type="evidence" value="ECO:0007669"/>
    <property type="project" value="TreeGrafter"/>
</dbReference>
<organism evidence="7 8">
    <name type="scientific">Candidatus Curtissbacteria bacterium RIFCSPHIGHO2_01_FULL_40_12</name>
    <dbReference type="NCBI Taxonomy" id="1797710"/>
    <lineage>
        <taxon>Bacteria</taxon>
        <taxon>Candidatus Curtissiibacteriota</taxon>
    </lineage>
</organism>
<evidence type="ECO:0000256" key="5">
    <source>
        <dbReference type="ARBA" id="ARBA00022842"/>
    </source>
</evidence>
<reference evidence="7 8" key="1">
    <citation type="journal article" date="2016" name="Nat. Commun.">
        <title>Thousands of microbial genomes shed light on interconnected biogeochemical processes in an aquifer system.</title>
        <authorList>
            <person name="Anantharaman K."/>
            <person name="Brown C.T."/>
            <person name="Hug L.A."/>
            <person name="Sharon I."/>
            <person name="Castelle C.J."/>
            <person name="Probst A.J."/>
            <person name="Thomas B.C."/>
            <person name="Singh A."/>
            <person name="Wilkins M.J."/>
            <person name="Karaoz U."/>
            <person name="Brodie E.L."/>
            <person name="Williams K.H."/>
            <person name="Hubbard S.S."/>
            <person name="Banfield J.F."/>
        </authorList>
    </citation>
    <scope>NUCLEOTIDE SEQUENCE [LARGE SCALE GENOMIC DNA]</scope>
</reference>
<evidence type="ECO:0000256" key="1">
    <source>
        <dbReference type="ARBA" id="ARBA00001946"/>
    </source>
</evidence>
<name>A0A1F5G5I0_9BACT</name>
<dbReference type="SUPFAM" id="SSF52540">
    <property type="entry name" value="P-loop containing nucleoside triphosphate hydrolases"/>
    <property type="match status" value="1"/>
</dbReference>
<dbReference type="GO" id="GO:0005737">
    <property type="term" value="C:cytoplasm"/>
    <property type="evidence" value="ECO:0007669"/>
    <property type="project" value="TreeGrafter"/>
</dbReference>
<dbReference type="InterPro" id="IPR012676">
    <property type="entry name" value="TGS-like"/>
</dbReference>
<dbReference type="AlphaFoldDB" id="A0A1F5G5I0"/>
<dbReference type="PANTHER" id="PTHR23305">
    <property type="entry name" value="OBG GTPASE FAMILY"/>
    <property type="match status" value="1"/>
</dbReference>
<keyword evidence="2" id="KW-0479">Metal-binding</keyword>
<dbReference type="GO" id="GO:0005525">
    <property type="term" value="F:GTP binding"/>
    <property type="evidence" value="ECO:0007669"/>
    <property type="project" value="InterPro"/>
</dbReference>
<proteinExistence type="predicted"/>
<evidence type="ECO:0000256" key="2">
    <source>
        <dbReference type="ARBA" id="ARBA00022723"/>
    </source>
</evidence>
<evidence type="ECO:0000259" key="6">
    <source>
        <dbReference type="PROSITE" id="PS51710"/>
    </source>
</evidence>
<dbReference type="NCBIfam" id="TIGR00231">
    <property type="entry name" value="small_GTP"/>
    <property type="match status" value="1"/>
</dbReference>
<comment type="cofactor">
    <cofactor evidence="1">
        <name>Mg(2+)</name>
        <dbReference type="ChEBI" id="CHEBI:18420"/>
    </cofactor>
</comment>
<evidence type="ECO:0000256" key="4">
    <source>
        <dbReference type="ARBA" id="ARBA00022840"/>
    </source>
</evidence>
<protein>
    <recommendedName>
        <fullName evidence="6">OBG-type G domain-containing protein</fullName>
    </recommendedName>
</protein>
<keyword evidence="3" id="KW-0547">Nucleotide-binding</keyword>
<dbReference type="PRINTS" id="PR00326">
    <property type="entry name" value="GTP1OBG"/>
</dbReference>
<dbReference type="PANTHER" id="PTHR23305:SF18">
    <property type="entry name" value="OBG-TYPE G DOMAIN-CONTAINING PROTEIN"/>
    <property type="match status" value="1"/>
</dbReference>
<dbReference type="Pfam" id="PF06071">
    <property type="entry name" value="YchF-GTPase_C"/>
    <property type="match status" value="1"/>
</dbReference>
<feature type="domain" description="OBG-type G" evidence="6">
    <location>
        <begin position="3"/>
        <end position="196"/>
    </location>
</feature>
<evidence type="ECO:0000313" key="8">
    <source>
        <dbReference type="Proteomes" id="UP000178577"/>
    </source>
</evidence>
<dbReference type="InterPro" id="IPR027417">
    <property type="entry name" value="P-loop_NTPase"/>
</dbReference>
<dbReference type="SUPFAM" id="SSF81271">
    <property type="entry name" value="TGS-like"/>
    <property type="match status" value="1"/>
</dbReference>
<dbReference type="InterPro" id="IPR012675">
    <property type="entry name" value="Beta-grasp_dom_sf"/>
</dbReference>
<keyword evidence="4" id="KW-0067">ATP-binding</keyword>
<dbReference type="InterPro" id="IPR013029">
    <property type="entry name" value="YchF_C"/>
</dbReference>
<keyword evidence="5" id="KW-0460">Magnesium</keyword>
<sequence>MNLSCGIVGLPNSGKSTLFNALLKRQIAQVAEYPYTTIEPNVGVVEVPDERLSSIADRLSIGKIVPAAIKFIDVAGLIKGAHQGEGLGNQFLGHIREVDAIIHVVRAFKAEKVEHVSGKIDPEVDIEIVNDELFQAGIDKPAICVINASESDLNSTSLIRISEVLKEKYHTYAFLVCAKLEAELAELPEDEQKAYLKELGVEKSALDEVISQSFKLLDLITFFTIAGGKMVQAWPVKRGTTMVEAAEKVHSDFAKGFITAEVCDWQKLVETGSWHAAKTQGKVATIGKNEEMPENMVVEFKFSV</sequence>
<dbReference type="Gene3D" id="3.40.50.300">
    <property type="entry name" value="P-loop containing nucleotide triphosphate hydrolases"/>
    <property type="match status" value="1"/>
</dbReference>
<evidence type="ECO:0000256" key="3">
    <source>
        <dbReference type="ARBA" id="ARBA00022741"/>
    </source>
</evidence>
<dbReference type="InterPro" id="IPR031167">
    <property type="entry name" value="G_OBG"/>
</dbReference>
<dbReference type="GO" id="GO:0046872">
    <property type="term" value="F:metal ion binding"/>
    <property type="evidence" value="ECO:0007669"/>
    <property type="project" value="UniProtKB-KW"/>
</dbReference>
<dbReference type="EMBL" id="MFAY01000064">
    <property type="protein sequence ID" value="OGD87132.1"/>
    <property type="molecule type" value="Genomic_DNA"/>
</dbReference>
<dbReference type="PROSITE" id="PS51710">
    <property type="entry name" value="G_OBG"/>
    <property type="match status" value="1"/>
</dbReference>
<comment type="caution">
    <text evidence="7">The sequence shown here is derived from an EMBL/GenBank/DDBJ whole genome shotgun (WGS) entry which is preliminary data.</text>
</comment>